<accession>A0A8S1V411</accession>
<protein>
    <submittedName>
        <fullName evidence="1">Uncharacterized protein</fullName>
    </submittedName>
</protein>
<name>A0A8S1V411_9CILI</name>
<dbReference type="Proteomes" id="UP000689195">
    <property type="component" value="Unassembled WGS sequence"/>
</dbReference>
<keyword evidence="2" id="KW-1185">Reference proteome</keyword>
<comment type="caution">
    <text evidence="1">The sequence shown here is derived from an EMBL/GenBank/DDBJ whole genome shotgun (WGS) entry which is preliminary data.</text>
</comment>
<dbReference type="AlphaFoldDB" id="A0A8S1V411"/>
<gene>
    <name evidence="1" type="ORF">PPENT_87.1.T0560132</name>
</gene>
<sequence>MSCNQKLINFGIHKLFSNHLLRNSNQMSKKSHQKPLIIYLKKVDQFLDKLDKEIKDIFLTIYNN</sequence>
<reference evidence="1" key="1">
    <citation type="submission" date="2021-01" db="EMBL/GenBank/DDBJ databases">
        <authorList>
            <consortium name="Genoscope - CEA"/>
            <person name="William W."/>
        </authorList>
    </citation>
    <scope>NUCLEOTIDE SEQUENCE</scope>
</reference>
<proteinExistence type="predicted"/>
<evidence type="ECO:0000313" key="1">
    <source>
        <dbReference type="EMBL" id="CAD8172178.1"/>
    </source>
</evidence>
<dbReference type="EMBL" id="CAJJDO010000056">
    <property type="protein sequence ID" value="CAD8172178.1"/>
    <property type="molecule type" value="Genomic_DNA"/>
</dbReference>
<organism evidence="1 2">
    <name type="scientific">Paramecium pentaurelia</name>
    <dbReference type="NCBI Taxonomy" id="43138"/>
    <lineage>
        <taxon>Eukaryota</taxon>
        <taxon>Sar</taxon>
        <taxon>Alveolata</taxon>
        <taxon>Ciliophora</taxon>
        <taxon>Intramacronucleata</taxon>
        <taxon>Oligohymenophorea</taxon>
        <taxon>Peniculida</taxon>
        <taxon>Parameciidae</taxon>
        <taxon>Paramecium</taxon>
    </lineage>
</organism>
<evidence type="ECO:0000313" key="2">
    <source>
        <dbReference type="Proteomes" id="UP000689195"/>
    </source>
</evidence>